<sequence length="196" mass="19712">MTSTDSSRATTVSTTDLALIATFAALIAVCAVSAALPFGVNGVPVTLQLFGIFLAGAVLGAKRGFFTVVLYLVVGAAGLPIFAGGSSGIAQFSGVTGGYLFAFPFAALIVGLAVERAHRRNVAITAGVVVVGGLVAETVVWLVGATGISLYADTPLWATIKSSFAYVPADLAKLAAAAVVAAAVHRAFPALLTRGR</sequence>
<accession>A0A5M4FCQ4</accession>
<evidence type="ECO:0000313" key="4">
    <source>
        <dbReference type="EMBL" id="KAA1396071.1"/>
    </source>
</evidence>
<comment type="similarity">
    <text evidence="1 2">Belongs to the BioY family.</text>
</comment>
<dbReference type="GO" id="GO:0015225">
    <property type="term" value="F:biotin transmembrane transporter activity"/>
    <property type="evidence" value="ECO:0007669"/>
    <property type="project" value="UniProtKB-UniRule"/>
</dbReference>
<gene>
    <name evidence="4" type="ORF">ESP70_018290</name>
</gene>
<keyword evidence="2" id="KW-0813">Transport</keyword>
<comment type="caution">
    <text evidence="4">The sequence shown here is derived from an EMBL/GenBank/DDBJ whole genome shotgun (WGS) entry which is preliminary data.</text>
</comment>
<dbReference type="Gene3D" id="1.10.1760.20">
    <property type="match status" value="1"/>
</dbReference>
<keyword evidence="3" id="KW-1133">Transmembrane helix</keyword>
<feature type="transmembrane region" description="Helical" evidence="3">
    <location>
        <begin position="126"/>
        <end position="151"/>
    </location>
</feature>
<feature type="transmembrane region" description="Helical" evidence="3">
    <location>
        <begin position="96"/>
        <end position="114"/>
    </location>
</feature>
<keyword evidence="5" id="KW-1185">Reference proteome</keyword>
<keyword evidence="2" id="KW-1003">Cell membrane</keyword>
<reference evidence="4" key="1">
    <citation type="submission" date="2019-09" db="EMBL/GenBank/DDBJ databases">
        <authorList>
            <person name="Li J."/>
        </authorList>
    </citation>
    <scope>NUCLEOTIDE SEQUENCE [LARGE SCALE GENOMIC DNA]</scope>
    <source>
        <strain evidence="4">JCM 14732</strain>
    </source>
</reference>
<evidence type="ECO:0000313" key="5">
    <source>
        <dbReference type="Proteomes" id="UP000380867"/>
    </source>
</evidence>
<feature type="transmembrane region" description="Helical" evidence="3">
    <location>
        <begin position="42"/>
        <end position="61"/>
    </location>
</feature>
<evidence type="ECO:0000256" key="3">
    <source>
        <dbReference type="SAM" id="Phobius"/>
    </source>
</evidence>
<dbReference type="GO" id="GO:0005886">
    <property type="term" value="C:plasma membrane"/>
    <property type="evidence" value="ECO:0007669"/>
    <property type="project" value="UniProtKB-SubCell"/>
</dbReference>
<evidence type="ECO:0000256" key="1">
    <source>
        <dbReference type="ARBA" id="ARBA00010692"/>
    </source>
</evidence>
<feature type="transmembrane region" description="Helical" evidence="3">
    <location>
        <begin position="171"/>
        <end position="192"/>
    </location>
</feature>
<comment type="subcellular location">
    <subcellularLocation>
        <location evidence="2">Cell membrane</location>
        <topology evidence="2">Multi-pass membrane protein</topology>
    </subcellularLocation>
</comment>
<feature type="transmembrane region" description="Helical" evidence="3">
    <location>
        <begin position="68"/>
        <end position="90"/>
    </location>
</feature>
<dbReference type="RefSeq" id="WP_149690714.1">
    <property type="nucleotide sequence ID" value="NZ_SDPQ02000003.1"/>
</dbReference>
<keyword evidence="2 3" id="KW-0472">Membrane</keyword>
<organism evidence="4 5">
    <name type="scientific">Aeromicrobium ginsengisoli</name>
    <dbReference type="NCBI Taxonomy" id="363867"/>
    <lineage>
        <taxon>Bacteria</taxon>
        <taxon>Bacillati</taxon>
        <taxon>Actinomycetota</taxon>
        <taxon>Actinomycetes</taxon>
        <taxon>Propionibacteriales</taxon>
        <taxon>Nocardioidaceae</taxon>
        <taxon>Aeromicrobium</taxon>
    </lineage>
</organism>
<dbReference type="PANTHER" id="PTHR34295:SF1">
    <property type="entry name" value="BIOTIN TRANSPORTER BIOY"/>
    <property type="match status" value="1"/>
</dbReference>
<dbReference type="PIRSF" id="PIRSF016661">
    <property type="entry name" value="BioY"/>
    <property type="match status" value="1"/>
</dbReference>
<dbReference type="Pfam" id="PF02632">
    <property type="entry name" value="BioY"/>
    <property type="match status" value="1"/>
</dbReference>
<protein>
    <recommendedName>
        <fullName evidence="2">Biotin transporter</fullName>
    </recommendedName>
</protein>
<dbReference type="InterPro" id="IPR003784">
    <property type="entry name" value="BioY"/>
</dbReference>
<dbReference type="PANTHER" id="PTHR34295">
    <property type="entry name" value="BIOTIN TRANSPORTER BIOY"/>
    <property type="match status" value="1"/>
</dbReference>
<proteinExistence type="inferred from homology"/>
<dbReference type="Proteomes" id="UP000380867">
    <property type="component" value="Unassembled WGS sequence"/>
</dbReference>
<evidence type="ECO:0000256" key="2">
    <source>
        <dbReference type="PIRNR" id="PIRNR016661"/>
    </source>
</evidence>
<dbReference type="AlphaFoldDB" id="A0A5M4FCQ4"/>
<keyword evidence="3" id="KW-0812">Transmembrane</keyword>
<dbReference type="OrthoDB" id="9803495at2"/>
<dbReference type="EMBL" id="SDPQ02000003">
    <property type="protein sequence ID" value="KAA1396071.1"/>
    <property type="molecule type" value="Genomic_DNA"/>
</dbReference>
<name>A0A5M4FCQ4_9ACTN</name>
<feature type="transmembrane region" description="Helical" evidence="3">
    <location>
        <begin position="17"/>
        <end position="36"/>
    </location>
</feature>